<evidence type="ECO:0000313" key="8">
    <source>
        <dbReference type="Proteomes" id="UP001165160"/>
    </source>
</evidence>
<dbReference type="Proteomes" id="UP001165160">
    <property type="component" value="Unassembled WGS sequence"/>
</dbReference>
<keyword evidence="8" id="KW-1185">Reference proteome</keyword>
<dbReference type="PANTHER" id="PTHR17920">
    <property type="entry name" value="TRANSMEMBRANE AND COILED-COIL DOMAIN-CONTAINING PROTEIN 4 TMCO4"/>
    <property type="match status" value="1"/>
</dbReference>
<comment type="caution">
    <text evidence="7">The sequence shown here is derived from an EMBL/GenBank/DDBJ whole genome shotgun (WGS) entry which is preliminary data.</text>
</comment>
<feature type="transmembrane region" description="Helical" evidence="6">
    <location>
        <begin position="265"/>
        <end position="290"/>
    </location>
</feature>
<evidence type="ECO:0000256" key="3">
    <source>
        <dbReference type="ARBA" id="ARBA00022989"/>
    </source>
</evidence>
<sequence>MSDPPIQLPDPPDLPKIRSINDFSTFLSALVFSLSPCSKRTYAPVLSRLLSSISTFDTKDKSSNVQRHLATFAALENAAPLKRWTSEGPPTPVKMQTVRNLAGVADTGSGDPAQNYSSAERALGALKIDDGENNIDFDAKIPAIVEAASILQYVVTGLFVLHKYNSLPGDLKQELNLDALGFSADEVPALEYYDSRLRVKLRKLLRNFDEVVEMESIERYADFLINAHLTMVAEQAAEELAGSPSEMNLNKKKRFSSKLKTRAKIFGLTAATATVIAVTGGLAIPFVAAAGSGLVTTIGAGVAGVTGSTAVMTGAVTLATGITVVGGNGVVVGGVLAGVGGGIASKKWKRVLKDEGEAAVREWGGGGFELDFCVAGWGTNGEDDFVNPWGVYDEVDLGGDEKEEGEGQEGDLEGEKKKTVDEQVNLERIKGALKRFYMAINPEKLSEGEAEGGKDDGEGEGSKPHSSEFVTSVMEKWKGCGYAKLFSGLKEKYAVGATVSELSTHMRTGSCSFAPLKTYDVTLPSSVLRSLGNMSDPPPLSINVASYTGEMSGPFDWKLHRPFTSHETLTYETSTIKTVSSDGLLSELSTALLEAGGKEALKHTIAASFMAAAAVPIAVGNYVKGIDDDWALACGRSDRVGVLLARGWCENGRGVEREEGEVKGGRGVNLLATSFGGRVVYAALKELVRLQDIWDSSGLDVGGGEDKNLVDCNDGTSFVLAREPSSIVSNVVIMGTPTHVKRGKWKEIREGVVAGRIVNCHSHHDIVLKYLFQYRRKLGSVAHAGEVVGSGGIGVEGVEDIDCGALGLVEEHEDWGRNVREIMNAVGMLD</sequence>
<feature type="region of interest" description="Disordered" evidence="5">
    <location>
        <begin position="396"/>
        <end position="418"/>
    </location>
</feature>
<proteinExistence type="predicted"/>
<evidence type="ECO:0000256" key="4">
    <source>
        <dbReference type="ARBA" id="ARBA00023136"/>
    </source>
</evidence>
<evidence type="ECO:0000256" key="5">
    <source>
        <dbReference type="SAM" id="MobiDB-lite"/>
    </source>
</evidence>
<dbReference type="EMBL" id="BRXX01000066">
    <property type="protein sequence ID" value="GMH86912.1"/>
    <property type="molecule type" value="Genomic_DNA"/>
</dbReference>
<dbReference type="AlphaFoldDB" id="A0A9W7EQC6"/>
<gene>
    <name evidence="7" type="ORF">TrVE_jg3468</name>
</gene>
<name>A0A9W7EQC6_9STRA</name>
<evidence type="ECO:0000313" key="7">
    <source>
        <dbReference type="EMBL" id="GMH86912.1"/>
    </source>
</evidence>
<evidence type="ECO:0000256" key="2">
    <source>
        <dbReference type="ARBA" id="ARBA00022692"/>
    </source>
</evidence>
<feature type="region of interest" description="Disordered" evidence="5">
    <location>
        <begin position="444"/>
        <end position="467"/>
    </location>
</feature>
<protein>
    <submittedName>
        <fullName evidence="7">Uncharacterized protein</fullName>
    </submittedName>
</protein>
<reference evidence="8" key="1">
    <citation type="journal article" date="2023" name="Commun. Biol.">
        <title>Genome analysis of Parmales, the sister group of diatoms, reveals the evolutionary specialization of diatoms from phago-mixotrophs to photoautotrophs.</title>
        <authorList>
            <person name="Ban H."/>
            <person name="Sato S."/>
            <person name="Yoshikawa S."/>
            <person name="Yamada K."/>
            <person name="Nakamura Y."/>
            <person name="Ichinomiya M."/>
            <person name="Sato N."/>
            <person name="Blanc-Mathieu R."/>
            <person name="Endo H."/>
            <person name="Kuwata A."/>
            <person name="Ogata H."/>
        </authorList>
    </citation>
    <scope>NUCLEOTIDE SEQUENCE [LARGE SCALE GENOMIC DNA]</scope>
    <source>
        <strain evidence="8">NIES 3699</strain>
    </source>
</reference>
<dbReference type="InterPro" id="IPR007941">
    <property type="entry name" value="DUF726"/>
</dbReference>
<keyword evidence="4 6" id="KW-0472">Membrane</keyword>
<organism evidence="7 8">
    <name type="scientific">Triparma verrucosa</name>
    <dbReference type="NCBI Taxonomy" id="1606542"/>
    <lineage>
        <taxon>Eukaryota</taxon>
        <taxon>Sar</taxon>
        <taxon>Stramenopiles</taxon>
        <taxon>Ochrophyta</taxon>
        <taxon>Bolidophyceae</taxon>
        <taxon>Parmales</taxon>
        <taxon>Triparmaceae</taxon>
        <taxon>Triparma</taxon>
    </lineage>
</organism>
<accession>A0A9W7EQC6</accession>
<dbReference type="Pfam" id="PF05277">
    <property type="entry name" value="DUF726"/>
    <property type="match status" value="3"/>
</dbReference>
<keyword evidence="2 6" id="KW-0812">Transmembrane</keyword>
<feature type="compositionally biased region" description="Acidic residues" evidence="5">
    <location>
        <begin position="396"/>
        <end position="412"/>
    </location>
</feature>
<keyword evidence="3 6" id="KW-1133">Transmembrane helix</keyword>
<dbReference type="GO" id="GO:0016020">
    <property type="term" value="C:membrane"/>
    <property type="evidence" value="ECO:0007669"/>
    <property type="project" value="UniProtKB-SubCell"/>
</dbReference>
<feature type="compositionally biased region" description="Basic and acidic residues" evidence="5">
    <location>
        <begin position="444"/>
        <end position="466"/>
    </location>
</feature>
<comment type="subcellular location">
    <subcellularLocation>
        <location evidence="1">Membrane</location>
        <topology evidence="1">Multi-pass membrane protein</topology>
    </subcellularLocation>
</comment>
<evidence type="ECO:0000256" key="1">
    <source>
        <dbReference type="ARBA" id="ARBA00004141"/>
    </source>
</evidence>
<dbReference type="PANTHER" id="PTHR17920:SF3">
    <property type="entry name" value="TRANSMEMBRANE AND COILED-COIL DOMAIN-CONTAINING PROTEIN 4"/>
    <property type="match status" value="1"/>
</dbReference>
<evidence type="ECO:0000256" key="6">
    <source>
        <dbReference type="SAM" id="Phobius"/>
    </source>
</evidence>
<feature type="transmembrane region" description="Helical" evidence="6">
    <location>
        <begin position="310"/>
        <end position="343"/>
    </location>
</feature>